<sequence>MASTSKAFARSMDSYLNYIKMPWGRLFYHSAWQQIDNHCSSDEAKSILDIGCGFGITSREFAKKGYTVTGIDPTPEMIVIAQESACKDGLNIAFRSATLQDADVLADGYDWIFCHNVLEYLDDPKQLLMDISKKQNENGMLSLITHNPVAKVMKKAVMNKDPMGAIDSIGNTQEYSGIIQTDITIYTKDQLVEWLAECGYEIRSIYGIHNIYGYIVDNEIKMDEQWHVEMVELELKLSSLSPYKDVAIFTHLIAQKTT</sequence>
<name>A0ABX3GXP2_9BACL</name>
<dbReference type="InterPro" id="IPR029063">
    <property type="entry name" value="SAM-dependent_MTases_sf"/>
</dbReference>
<proteinExistence type="predicted"/>
<evidence type="ECO:0008006" key="3">
    <source>
        <dbReference type="Google" id="ProtNLM"/>
    </source>
</evidence>
<comment type="caution">
    <text evidence="1">The sequence shown here is derived from an EMBL/GenBank/DDBJ whole genome shotgun (WGS) entry which is preliminary data.</text>
</comment>
<reference evidence="1 2" key="1">
    <citation type="submission" date="2016-11" db="EMBL/GenBank/DDBJ databases">
        <title>Paenibacillus species isolates.</title>
        <authorList>
            <person name="Beno S.M."/>
        </authorList>
    </citation>
    <scope>NUCLEOTIDE SEQUENCE [LARGE SCALE GENOMIC DNA]</scope>
    <source>
        <strain evidence="1 2">FSL H7-0433</strain>
    </source>
</reference>
<dbReference type="SUPFAM" id="SSF53335">
    <property type="entry name" value="S-adenosyl-L-methionine-dependent methyltransferases"/>
    <property type="match status" value="1"/>
</dbReference>
<organism evidence="1 2">
    <name type="scientific">Paenibacillus odorifer</name>
    <dbReference type="NCBI Taxonomy" id="189426"/>
    <lineage>
        <taxon>Bacteria</taxon>
        <taxon>Bacillati</taxon>
        <taxon>Bacillota</taxon>
        <taxon>Bacilli</taxon>
        <taxon>Bacillales</taxon>
        <taxon>Paenibacillaceae</taxon>
        <taxon>Paenibacillus</taxon>
    </lineage>
</organism>
<dbReference type="Pfam" id="PF13489">
    <property type="entry name" value="Methyltransf_23"/>
    <property type="match status" value="1"/>
</dbReference>
<keyword evidence="2" id="KW-1185">Reference proteome</keyword>
<evidence type="ECO:0000313" key="2">
    <source>
        <dbReference type="Proteomes" id="UP000187158"/>
    </source>
</evidence>
<dbReference type="PANTHER" id="PTHR43861">
    <property type="entry name" value="TRANS-ACONITATE 2-METHYLTRANSFERASE-RELATED"/>
    <property type="match status" value="1"/>
</dbReference>
<dbReference type="EMBL" id="MPVP01000012">
    <property type="protein sequence ID" value="OMD38496.1"/>
    <property type="molecule type" value="Genomic_DNA"/>
</dbReference>
<evidence type="ECO:0000313" key="1">
    <source>
        <dbReference type="EMBL" id="OMD38496.1"/>
    </source>
</evidence>
<dbReference type="RefSeq" id="WP_076217987.1">
    <property type="nucleotide sequence ID" value="NZ_MPVP01000012.1"/>
</dbReference>
<dbReference type="CDD" id="cd02440">
    <property type="entry name" value="AdoMet_MTases"/>
    <property type="match status" value="1"/>
</dbReference>
<dbReference type="Proteomes" id="UP000187158">
    <property type="component" value="Unassembled WGS sequence"/>
</dbReference>
<gene>
    <name evidence="1" type="ORF">BSO21_04025</name>
</gene>
<dbReference type="Gene3D" id="3.40.50.150">
    <property type="entry name" value="Vaccinia Virus protein VP39"/>
    <property type="match status" value="1"/>
</dbReference>
<accession>A0ABX3GXP2</accession>
<protein>
    <recommendedName>
        <fullName evidence="3">SAM-dependent methyltransferase</fullName>
    </recommendedName>
</protein>